<dbReference type="Pfam" id="PF02518">
    <property type="entry name" value="HATPase_c"/>
    <property type="match status" value="1"/>
</dbReference>
<dbReference type="CDD" id="cd00130">
    <property type="entry name" value="PAS"/>
    <property type="match status" value="2"/>
</dbReference>
<dbReference type="InterPro" id="IPR001610">
    <property type="entry name" value="PAC"/>
</dbReference>
<dbReference type="AlphaFoldDB" id="A0A1G2DIY4"/>
<dbReference type="InterPro" id="IPR005467">
    <property type="entry name" value="His_kinase_dom"/>
</dbReference>
<dbReference type="InterPro" id="IPR004358">
    <property type="entry name" value="Sig_transdc_His_kin-like_C"/>
</dbReference>
<evidence type="ECO:0000256" key="5">
    <source>
        <dbReference type="ARBA" id="ARBA00022777"/>
    </source>
</evidence>
<evidence type="ECO:0000259" key="10">
    <source>
        <dbReference type="PROSITE" id="PS50113"/>
    </source>
</evidence>
<dbReference type="STRING" id="1798664.A3C93_04230"/>
<feature type="domain" description="Histidine kinase" evidence="8">
    <location>
        <begin position="367"/>
        <end position="586"/>
    </location>
</feature>
<evidence type="ECO:0000256" key="1">
    <source>
        <dbReference type="ARBA" id="ARBA00000085"/>
    </source>
</evidence>
<evidence type="ECO:0000259" key="9">
    <source>
        <dbReference type="PROSITE" id="PS50112"/>
    </source>
</evidence>
<evidence type="ECO:0000313" key="12">
    <source>
        <dbReference type="Proteomes" id="UP000178636"/>
    </source>
</evidence>
<feature type="domain" description="PAS" evidence="9">
    <location>
        <begin position="92"/>
        <end position="164"/>
    </location>
</feature>
<dbReference type="Pfam" id="PF08447">
    <property type="entry name" value="PAS_3"/>
    <property type="match status" value="1"/>
</dbReference>
<evidence type="ECO:0000256" key="7">
    <source>
        <dbReference type="SAM" id="Phobius"/>
    </source>
</evidence>
<dbReference type="SUPFAM" id="SSF47384">
    <property type="entry name" value="Homodimeric domain of signal transducing histidine kinase"/>
    <property type="match status" value="1"/>
</dbReference>
<dbReference type="PANTHER" id="PTHR43304">
    <property type="entry name" value="PHYTOCHROME-LIKE PROTEIN CPH1"/>
    <property type="match status" value="1"/>
</dbReference>
<proteinExistence type="predicted"/>
<keyword evidence="4" id="KW-0808">Transferase</keyword>
<dbReference type="InterPro" id="IPR003661">
    <property type="entry name" value="HisK_dim/P_dom"/>
</dbReference>
<feature type="domain" description="PAS" evidence="9">
    <location>
        <begin position="238"/>
        <end position="284"/>
    </location>
</feature>
<comment type="catalytic activity">
    <reaction evidence="1">
        <text>ATP + protein L-histidine = ADP + protein N-phospho-L-histidine.</text>
        <dbReference type="EC" id="2.7.13.3"/>
    </reaction>
</comment>
<evidence type="ECO:0000256" key="4">
    <source>
        <dbReference type="ARBA" id="ARBA00022679"/>
    </source>
</evidence>
<dbReference type="SUPFAM" id="SSF55874">
    <property type="entry name" value="ATPase domain of HSP90 chaperone/DNA topoisomerase II/histidine kinase"/>
    <property type="match status" value="1"/>
</dbReference>
<keyword evidence="6" id="KW-0175">Coiled coil</keyword>
<dbReference type="SMART" id="SM00387">
    <property type="entry name" value="HATPase_c"/>
    <property type="match status" value="1"/>
</dbReference>
<keyword evidence="7" id="KW-0472">Membrane</keyword>
<dbReference type="Pfam" id="PF13426">
    <property type="entry name" value="PAS_9"/>
    <property type="match status" value="1"/>
</dbReference>
<dbReference type="NCBIfam" id="TIGR00229">
    <property type="entry name" value="sensory_box"/>
    <property type="match status" value="2"/>
</dbReference>
<evidence type="ECO:0000256" key="6">
    <source>
        <dbReference type="SAM" id="Coils"/>
    </source>
</evidence>
<dbReference type="CDD" id="cd00082">
    <property type="entry name" value="HisKA"/>
    <property type="match status" value="1"/>
</dbReference>
<comment type="caution">
    <text evidence="11">The sequence shown here is derived from an EMBL/GenBank/DDBJ whole genome shotgun (WGS) entry which is preliminary data.</text>
</comment>
<dbReference type="InterPro" id="IPR000700">
    <property type="entry name" value="PAS-assoc_C"/>
</dbReference>
<dbReference type="InterPro" id="IPR013655">
    <property type="entry name" value="PAS_fold_3"/>
</dbReference>
<evidence type="ECO:0000256" key="3">
    <source>
        <dbReference type="ARBA" id="ARBA00022553"/>
    </source>
</evidence>
<dbReference type="Gene3D" id="3.30.565.10">
    <property type="entry name" value="Histidine kinase-like ATPase, C-terminal domain"/>
    <property type="match status" value="1"/>
</dbReference>
<dbReference type="PROSITE" id="PS50109">
    <property type="entry name" value="HIS_KIN"/>
    <property type="match status" value="1"/>
</dbReference>
<dbReference type="InterPro" id="IPR003594">
    <property type="entry name" value="HATPase_dom"/>
</dbReference>
<accession>A0A1G2DIY4</accession>
<dbReference type="Pfam" id="PF00512">
    <property type="entry name" value="HisKA"/>
    <property type="match status" value="1"/>
</dbReference>
<dbReference type="FunFam" id="3.30.565.10:FF:000006">
    <property type="entry name" value="Sensor histidine kinase WalK"/>
    <property type="match status" value="1"/>
</dbReference>
<dbReference type="PANTHER" id="PTHR43304:SF1">
    <property type="entry name" value="PAC DOMAIN-CONTAINING PROTEIN"/>
    <property type="match status" value="1"/>
</dbReference>
<evidence type="ECO:0000259" key="8">
    <source>
        <dbReference type="PROSITE" id="PS50109"/>
    </source>
</evidence>
<dbReference type="InterPro" id="IPR035965">
    <property type="entry name" value="PAS-like_dom_sf"/>
</dbReference>
<dbReference type="InterPro" id="IPR036097">
    <property type="entry name" value="HisK_dim/P_sf"/>
</dbReference>
<dbReference type="PROSITE" id="PS50113">
    <property type="entry name" value="PAC"/>
    <property type="match status" value="1"/>
</dbReference>
<protein>
    <recommendedName>
        <fullName evidence="2">histidine kinase</fullName>
        <ecNumber evidence="2">2.7.13.3</ecNumber>
    </recommendedName>
</protein>
<dbReference type="SMART" id="SM00388">
    <property type="entry name" value="HisKA"/>
    <property type="match status" value="1"/>
</dbReference>
<feature type="domain" description="PAC" evidence="10">
    <location>
        <begin position="168"/>
        <end position="220"/>
    </location>
</feature>
<dbReference type="InterPro" id="IPR052162">
    <property type="entry name" value="Sensor_kinase/Photoreceptor"/>
</dbReference>
<evidence type="ECO:0000256" key="2">
    <source>
        <dbReference type="ARBA" id="ARBA00012438"/>
    </source>
</evidence>
<dbReference type="PROSITE" id="PS50112">
    <property type="entry name" value="PAS"/>
    <property type="match status" value="2"/>
</dbReference>
<dbReference type="EMBL" id="MHLO01000014">
    <property type="protein sequence ID" value="OGZ12830.1"/>
    <property type="molecule type" value="Genomic_DNA"/>
</dbReference>
<feature type="coiled-coil region" evidence="6">
    <location>
        <begin position="211"/>
        <end position="245"/>
    </location>
</feature>
<keyword evidence="7" id="KW-0812">Transmembrane</keyword>
<dbReference type="SMART" id="SM00091">
    <property type="entry name" value="PAS"/>
    <property type="match status" value="2"/>
</dbReference>
<dbReference type="GO" id="GO:0000155">
    <property type="term" value="F:phosphorelay sensor kinase activity"/>
    <property type="evidence" value="ECO:0007669"/>
    <property type="project" value="InterPro"/>
</dbReference>
<dbReference type="Gene3D" id="1.10.287.130">
    <property type="match status" value="1"/>
</dbReference>
<dbReference type="EC" id="2.7.13.3" evidence="2"/>
<dbReference type="CDD" id="cd00075">
    <property type="entry name" value="HATPase"/>
    <property type="match status" value="1"/>
</dbReference>
<dbReference type="PRINTS" id="PR00344">
    <property type="entry name" value="BCTRLSENSOR"/>
</dbReference>
<reference evidence="11 12" key="1">
    <citation type="journal article" date="2016" name="Nat. Commun.">
        <title>Thousands of microbial genomes shed light on interconnected biogeochemical processes in an aquifer system.</title>
        <authorList>
            <person name="Anantharaman K."/>
            <person name="Brown C.T."/>
            <person name="Hug L.A."/>
            <person name="Sharon I."/>
            <person name="Castelle C.J."/>
            <person name="Probst A.J."/>
            <person name="Thomas B.C."/>
            <person name="Singh A."/>
            <person name="Wilkins M.J."/>
            <person name="Karaoz U."/>
            <person name="Brodie E.L."/>
            <person name="Williams K.H."/>
            <person name="Hubbard S.S."/>
            <person name="Banfield J.F."/>
        </authorList>
    </citation>
    <scope>NUCLEOTIDE SEQUENCE [LARGE SCALE GENOMIC DNA]</scope>
</reference>
<name>A0A1G2DIY4_9BACT</name>
<feature type="transmembrane region" description="Helical" evidence="7">
    <location>
        <begin position="56"/>
        <end position="76"/>
    </location>
</feature>
<keyword evidence="3" id="KW-0597">Phosphoprotein</keyword>
<gene>
    <name evidence="11" type="ORF">A3C93_04230</name>
</gene>
<keyword evidence="7" id="KW-1133">Transmembrane helix</keyword>
<dbReference type="SUPFAM" id="SSF55785">
    <property type="entry name" value="PYP-like sensor domain (PAS domain)"/>
    <property type="match status" value="2"/>
</dbReference>
<sequence>MGKRILKQATLPHGGILLIVLAPILLLLSSGGIFFVAHWLPTTAYAEWTTVVMSSLALFAAVIVSALLFFIVPTYLRFAKRGEEALEAVASGKERYVNALIGAGLGFWEYDLRSGEAFFSARMMGMLGYPDRDKLDRMTFWYDSIHPDDAEGVKRAMEYYLDGRTPEYSIEYRLQRANSEYLWVTDRGRVSRGPDGKPMKLSGIIEDLTNVKRVQEVLEARTNELEFAKNKIEEEVQNVRKFQKAVDSSTEAVSITKPDGTIIYVNPAWVTLNGYTVQDAIGRNPRILKDAATRPEVFPAMWEKISAGLTYHSEDIVNKRKDGSIYLAELSIYPISEGEQTLFYVSICQDISLRKEIDRAKSEFVSLASHQLRTPLSAIRWYSEMLLSKYVGVLNEKQRQYVEEIYAGNLRMVELVNALLNVSRLELGTFAIEPKAVNLVEICQSVLTELEPSIAEKQQVVERNFANAPSVYQGDPNLLRIIFQNFLSNSVKYTQAGGTIAVEISTYQNMLYVRVSDNGYGIPKSQHTKMFQKFFRADNVRQKDTEGTGLGMYIVKAIVETSGGQLSFESEENKGTTFHIFLPLVGMPKRTGARGLT</sequence>
<dbReference type="InterPro" id="IPR036890">
    <property type="entry name" value="HATPase_C_sf"/>
</dbReference>
<keyword evidence="5" id="KW-0418">Kinase</keyword>
<evidence type="ECO:0000313" key="11">
    <source>
        <dbReference type="EMBL" id="OGZ12830.1"/>
    </source>
</evidence>
<dbReference type="Proteomes" id="UP000178636">
    <property type="component" value="Unassembled WGS sequence"/>
</dbReference>
<dbReference type="SMART" id="SM00086">
    <property type="entry name" value="PAC"/>
    <property type="match status" value="2"/>
</dbReference>
<dbReference type="InterPro" id="IPR000014">
    <property type="entry name" value="PAS"/>
</dbReference>
<organism evidence="11 12">
    <name type="scientific">Candidatus Lloydbacteria bacterium RIFCSPHIGHO2_02_FULL_54_17</name>
    <dbReference type="NCBI Taxonomy" id="1798664"/>
    <lineage>
        <taxon>Bacteria</taxon>
        <taxon>Candidatus Lloydiibacteriota</taxon>
    </lineage>
</organism>
<dbReference type="Gene3D" id="3.30.450.20">
    <property type="entry name" value="PAS domain"/>
    <property type="match status" value="2"/>
</dbReference>